<evidence type="ECO:0000313" key="2">
    <source>
        <dbReference type="EMBL" id="GAW81283.1"/>
    </source>
</evidence>
<dbReference type="OMA" id="DCCSFLC"/>
<evidence type="ECO:0000313" key="3">
    <source>
        <dbReference type="Proteomes" id="UP000195521"/>
    </source>
</evidence>
<name>A0A1Y1JLK2_PLAGO</name>
<keyword evidence="1" id="KW-0472">Membrane</keyword>
<comment type="caution">
    <text evidence="2">The sequence shown here is derived from an EMBL/GenBank/DDBJ whole genome shotgun (WGS) entry which is preliminary data.</text>
</comment>
<keyword evidence="3" id="KW-1185">Reference proteome</keyword>
<keyword evidence="1" id="KW-0812">Transmembrane</keyword>
<evidence type="ECO:0000256" key="1">
    <source>
        <dbReference type="SAM" id="Phobius"/>
    </source>
</evidence>
<sequence length="179" mass="20879">MNEFCVIRNDDEGIYFASNSKDFTGSDKSTKICTQEESNNDDIIIFNNFDGIREEKELNENIICVYGNTFKKTQRIINDEGYVVNERCKSAYILKINEINLKYILRVTADCCSFLCAVGIWGILEDILRILSNENFYAKLYYYIIFTILFMSFTCSFNLYLSKSEQRSGYNCEDMESHV</sequence>
<dbReference type="EMBL" id="BDQF01000011">
    <property type="protein sequence ID" value="GAW81283.1"/>
    <property type="molecule type" value="Genomic_DNA"/>
</dbReference>
<proteinExistence type="predicted"/>
<keyword evidence="1" id="KW-1133">Transmembrane helix</keyword>
<feature type="transmembrane region" description="Helical" evidence="1">
    <location>
        <begin position="140"/>
        <end position="161"/>
    </location>
</feature>
<dbReference type="OrthoDB" id="385233at2759"/>
<reference evidence="3" key="1">
    <citation type="submission" date="2017-04" db="EMBL/GenBank/DDBJ databases">
        <title>Plasmodium gonderi genome.</title>
        <authorList>
            <person name="Arisue N."/>
            <person name="Honma H."/>
            <person name="Kawai S."/>
            <person name="Tougan T."/>
            <person name="Tanabe K."/>
            <person name="Horii T."/>
        </authorList>
    </citation>
    <scope>NUCLEOTIDE SEQUENCE [LARGE SCALE GENOMIC DNA]</scope>
    <source>
        <strain evidence="3">ATCC 30045</strain>
    </source>
</reference>
<dbReference type="GeneID" id="39748005"/>
<accession>A0A1Y1JLK2</accession>
<organism evidence="2 3">
    <name type="scientific">Plasmodium gonderi</name>
    <dbReference type="NCBI Taxonomy" id="77519"/>
    <lineage>
        <taxon>Eukaryota</taxon>
        <taxon>Sar</taxon>
        <taxon>Alveolata</taxon>
        <taxon>Apicomplexa</taxon>
        <taxon>Aconoidasida</taxon>
        <taxon>Haemosporida</taxon>
        <taxon>Plasmodiidae</taxon>
        <taxon>Plasmodium</taxon>
        <taxon>Plasmodium (Plasmodium)</taxon>
    </lineage>
</organism>
<gene>
    <name evidence="2" type="ORF">PGO_100390</name>
</gene>
<dbReference type="RefSeq" id="XP_028543872.1">
    <property type="nucleotide sequence ID" value="XM_028688071.1"/>
</dbReference>
<feature type="transmembrane region" description="Helical" evidence="1">
    <location>
        <begin position="103"/>
        <end position="124"/>
    </location>
</feature>
<protein>
    <submittedName>
        <fullName evidence="2">Uncharacterized protein</fullName>
    </submittedName>
</protein>
<dbReference type="Proteomes" id="UP000195521">
    <property type="component" value="Unassembled WGS sequence"/>
</dbReference>
<dbReference type="AlphaFoldDB" id="A0A1Y1JLK2"/>